<evidence type="ECO:0000259" key="2">
    <source>
        <dbReference type="Pfam" id="PF26640"/>
    </source>
</evidence>
<evidence type="ECO:0000313" key="4">
    <source>
        <dbReference type="Proteomes" id="UP001280581"/>
    </source>
</evidence>
<dbReference type="PANTHER" id="PTHR10622">
    <property type="entry name" value="HET DOMAIN-CONTAINING PROTEIN"/>
    <property type="match status" value="1"/>
</dbReference>
<dbReference type="PANTHER" id="PTHR10622:SF10">
    <property type="entry name" value="HET DOMAIN-CONTAINING PROTEIN"/>
    <property type="match status" value="1"/>
</dbReference>
<feature type="domain" description="DUF8212" evidence="2">
    <location>
        <begin position="237"/>
        <end position="273"/>
    </location>
</feature>
<dbReference type="EMBL" id="WVTA01000005">
    <property type="protein sequence ID" value="KAK3209584.1"/>
    <property type="molecule type" value="Genomic_DNA"/>
</dbReference>
<dbReference type="Proteomes" id="UP001280581">
    <property type="component" value="Unassembled WGS sequence"/>
</dbReference>
<dbReference type="Pfam" id="PF26640">
    <property type="entry name" value="DUF8212"/>
    <property type="match status" value="1"/>
</dbReference>
<sequence length="423" mass="48611">MRLINTSTLRFEQFLGIKKPPYAILSHTWGNQEVTYIETLNPSQETRRKAGFQKIESCCGIAREYGLSYVWVDTCCIDKRSSAELSEAINSMYRWYSDAEVCFTYIVDVDSVPVDGETCGSTAQIQAFKKSRWFSRGWTLQELIAPRKRIFFSNDWSLIRFSVDNADKDSLDELLASITGVSPDVFHHRQPLSKLCVAERLSWASRRETTRQEDMAYCLMGILNVNMPILYGEGSRKAFRRLQEEVMKSSFDYSLFAWPSRYAESGLLAQSPADFADIPKLGLWGPSMLTPFQMTNLGLLITLNFNHRPHQERDFATAPFFTRAALQIDVKSDYGWGIFVVRLRPVTGAYCVVNGRRCRAFRRVGCSTFEAADNDTFIDTPYEDILVLEDEHLELVQTSQEHHNERWGPETRFMLKEPLYSAD</sequence>
<feature type="domain" description="Heterokaryon incompatibility" evidence="1">
    <location>
        <begin position="22"/>
        <end position="108"/>
    </location>
</feature>
<comment type="caution">
    <text evidence="3">The sequence shown here is derived from an EMBL/GenBank/DDBJ whole genome shotgun (WGS) entry which is preliminary data.</text>
</comment>
<dbReference type="InterPro" id="IPR058525">
    <property type="entry name" value="DUF8212"/>
</dbReference>
<dbReference type="Pfam" id="PF06985">
    <property type="entry name" value="HET"/>
    <property type="match status" value="1"/>
</dbReference>
<dbReference type="AlphaFoldDB" id="A0AAN6RIS3"/>
<evidence type="ECO:0008006" key="5">
    <source>
        <dbReference type="Google" id="ProtNLM"/>
    </source>
</evidence>
<evidence type="ECO:0000259" key="1">
    <source>
        <dbReference type="Pfam" id="PF06985"/>
    </source>
</evidence>
<accession>A0AAN6RIS3</accession>
<reference evidence="3 4" key="1">
    <citation type="submission" date="2021-02" db="EMBL/GenBank/DDBJ databases">
        <title>Genome assembly of Pseudopithomyces chartarum.</title>
        <authorList>
            <person name="Jauregui R."/>
            <person name="Singh J."/>
            <person name="Voisey C."/>
        </authorList>
    </citation>
    <scope>NUCLEOTIDE SEQUENCE [LARGE SCALE GENOMIC DNA]</scope>
    <source>
        <strain evidence="3 4">AGR01</strain>
    </source>
</reference>
<evidence type="ECO:0000313" key="3">
    <source>
        <dbReference type="EMBL" id="KAK3209584.1"/>
    </source>
</evidence>
<proteinExistence type="predicted"/>
<keyword evidence="4" id="KW-1185">Reference proteome</keyword>
<gene>
    <name evidence="3" type="ORF">GRF29_44g14402</name>
</gene>
<organism evidence="3 4">
    <name type="scientific">Pseudopithomyces chartarum</name>
    <dbReference type="NCBI Taxonomy" id="1892770"/>
    <lineage>
        <taxon>Eukaryota</taxon>
        <taxon>Fungi</taxon>
        <taxon>Dikarya</taxon>
        <taxon>Ascomycota</taxon>
        <taxon>Pezizomycotina</taxon>
        <taxon>Dothideomycetes</taxon>
        <taxon>Pleosporomycetidae</taxon>
        <taxon>Pleosporales</taxon>
        <taxon>Massarineae</taxon>
        <taxon>Didymosphaeriaceae</taxon>
        <taxon>Pseudopithomyces</taxon>
    </lineage>
</organism>
<protein>
    <recommendedName>
        <fullName evidence="5">Heterokaryon incompatibility domain-containing protein</fullName>
    </recommendedName>
</protein>
<dbReference type="InterPro" id="IPR010730">
    <property type="entry name" value="HET"/>
</dbReference>
<name>A0AAN6RIS3_9PLEO</name>